<name>A0A2U3L2D5_9BACT</name>
<dbReference type="AlphaFoldDB" id="A0A2U3L2D5"/>
<dbReference type="EMBL" id="OMOD01000159">
    <property type="protein sequence ID" value="SPF46085.1"/>
    <property type="molecule type" value="Genomic_DNA"/>
</dbReference>
<evidence type="ECO:0000313" key="1">
    <source>
        <dbReference type="EMBL" id="SPF46085.1"/>
    </source>
</evidence>
<dbReference type="Proteomes" id="UP000238701">
    <property type="component" value="Unassembled WGS sequence"/>
</dbReference>
<evidence type="ECO:0000313" key="2">
    <source>
        <dbReference type="Proteomes" id="UP000238701"/>
    </source>
</evidence>
<proteinExistence type="predicted"/>
<gene>
    <name evidence="1" type="ORF">SBA1_630034</name>
</gene>
<protein>
    <submittedName>
        <fullName evidence="1">Uncharacterized protein</fullName>
    </submittedName>
</protein>
<reference evidence="2" key="1">
    <citation type="submission" date="2018-02" db="EMBL/GenBank/DDBJ databases">
        <authorList>
            <person name="Hausmann B."/>
        </authorList>
    </citation>
    <scope>NUCLEOTIDE SEQUENCE [LARGE SCALE GENOMIC DNA]</scope>
    <source>
        <strain evidence="2">Peat soil MAG SbA1</strain>
    </source>
</reference>
<organism evidence="1 2">
    <name type="scientific">Candidatus Sulfotelmatobacter kueseliae</name>
    <dbReference type="NCBI Taxonomy" id="2042962"/>
    <lineage>
        <taxon>Bacteria</taxon>
        <taxon>Pseudomonadati</taxon>
        <taxon>Acidobacteriota</taxon>
        <taxon>Terriglobia</taxon>
        <taxon>Terriglobales</taxon>
        <taxon>Candidatus Korobacteraceae</taxon>
        <taxon>Candidatus Sulfotelmatobacter</taxon>
    </lineage>
</organism>
<accession>A0A2U3L2D5</accession>
<dbReference type="OrthoDB" id="123068at2"/>
<sequence>MSPLPRQNLRTRLRRIFLTAILSVVGAAAIAFALDYAAFRVRAATNRNAFGSVMVRHYYAVLQKNGKTVFMFDPPQPWTCSNSFFPHAGYLPCWYLRRHPEQRTDI</sequence>